<name>A0A563VNH5_9CYAN</name>
<protein>
    <submittedName>
        <fullName evidence="2">Putative succinate dehydrogenase, cytochrome subunit</fullName>
    </submittedName>
</protein>
<dbReference type="EMBL" id="CAACVJ010000081">
    <property type="protein sequence ID" value="VEP12917.1"/>
    <property type="molecule type" value="Genomic_DNA"/>
</dbReference>
<feature type="transmembrane region" description="Helical" evidence="1">
    <location>
        <begin position="163"/>
        <end position="183"/>
    </location>
</feature>
<evidence type="ECO:0000313" key="2">
    <source>
        <dbReference type="EMBL" id="VEP12917.1"/>
    </source>
</evidence>
<dbReference type="InterPro" id="IPR034804">
    <property type="entry name" value="SQR/QFR_C/D"/>
</dbReference>
<feature type="transmembrane region" description="Helical" evidence="1">
    <location>
        <begin position="204"/>
        <end position="231"/>
    </location>
</feature>
<accession>A0A563VNH5</accession>
<evidence type="ECO:0000256" key="1">
    <source>
        <dbReference type="SAM" id="Phobius"/>
    </source>
</evidence>
<sequence length="233" mass="25886">MTIINERQTNWLNFYNSSLGKKIITGVTGLGLTLFVLFHMIANLVLLSDREAYNQLAHWLNSLSFLLYGVELILLTAVVFHIVVGISIHLKAKRSRPESYNQLESAGIPSKQSLSSRSMTITGITIIGFLVWHLLSFKFGTYYSTTIDGVAMRDLGKLVIEKFHNPVYAFGYLGFITFLGVHLRHGIWSAWQSLGVLNGRTSSLIYGVSLILAVVITLGFIALPLTIYFGVIG</sequence>
<dbReference type="AlphaFoldDB" id="A0A563VNH5"/>
<keyword evidence="1" id="KW-0472">Membrane</keyword>
<dbReference type="InterPro" id="IPR011138">
    <property type="entry name" value="Cytochrome_b-558"/>
</dbReference>
<dbReference type="Gene3D" id="1.20.1300.10">
    <property type="entry name" value="Fumarate reductase/succinate dehydrogenase, transmembrane subunit"/>
    <property type="match status" value="1"/>
</dbReference>
<keyword evidence="3" id="KW-1185">Reference proteome</keyword>
<feature type="transmembrane region" description="Helical" evidence="1">
    <location>
        <begin position="121"/>
        <end position="143"/>
    </location>
</feature>
<dbReference type="OrthoDB" id="9802842at2"/>
<feature type="transmembrane region" description="Helical" evidence="1">
    <location>
        <begin position="23"/>
        <end position="45"/>
    </location>
</feature>
<keyword evidence="1" id="KW-0812">Transmembrane</keyword>
<dbReference type="NCBIfam" id="TIGR02046">
    <property type="entry name" value="sdhC_b558_fam"/>
    <property type="match status" value="1"/>
</dbReference>
<dbReference type="CDD" id="cd03498">
    <property type="entry name" value="SQR_TypeB_2_TM"/>
    <property type="match status" value="1"/>
</dbReference>
<dbReference type="SUPFAM" id="SSF81343">
    <property type="entry name" value="Fumarate reductase respiratory complex transmembrane subunits"/>
    <property type="match status" value="1"/>
</dbReference>
<gene>
    <name evidence="2" type="ORF">H1P_1710009</name>
</gene>
<feature type="transmembrane region" description="Helical" evidence="1">
    <location>
        <begin position="65"/>
        <end position="90"/>
    </location>
</feature>
<dbReference type="Proteomes" id="UP000320055">
    <property type="component" value="Unassembled WGS sequence"/>
</dbReference>
<proteinExistence type="predicted"/>
<dbReference type="RefSeq" id="WP_144871067.1">
    <property type="nucleotide sequence ID" value="NZ_LR213922.1"/>
</dbReference>
<organism evidence="2 3">
    <name type="scientific">Hyella patelloides LEGE 07179</name>
    <dbReference type="NCBI Taxonomy" id="945734"/>
    <lineage>
        <taxon>Bacteria</taxon>
        <taxon>Bacillati</taxon>
        <taxon>Cyanobacteriota</taxon>
        <taxon>Cyanophyceae</taxon>
        <taxon>Pleurocapsales</taxon>
        <taxon>Hyellaceae</taxon>
        <taxon>Hyella</taxon>
    </lineage>
</organism>
<reference evidence="2 3" key="1">
    <citation type="submission" date="2019-01" db="EMBL/GenBank/DDBJ databases">
        <authorList>
            <person name="Brito A."/>
        </authorList>
    </citation>
    <scope>NUCLEOTIDE SEQUENCE [LARGE SCALE GENOMIC DNA]</scope>
    <source>
        <strain evidence="2">1</strain>
    </source>
</reference>
<keyword evidence="1" id="KW-1133">Transmembrane helix</keyword>
<dbReference type="GO" id="GO:0016020">
    <property type="term" value="C:membrane"/>
    <property type="evidence" value="ECO:0007669"/>
    <property type="project" value="InterPro"/>
</dbReference>
<evidence type="ECO:0000313" key="3">
    <source>
        <dbReference type="Proteomes" id="UP000320055"/>
    </source>
</evidence>